<dbReference type="Gene3D" id="1.10.560.10">
    <property type="entry name" value="GroEL-like equatorial domain"/>
    <property type="match status" value="1"/>
</dbReference>
<protein>
    <submittedName>
        <fullName evidence="6">Heat shock protein 60</fullName>
    </submittedName>
</protein>
<sequence>MSTTKSNIVKKKALREAQLDTLEKIASVVGETAGPAGSYVMILNEASNNVFTKDGHKVLSNIKFLQPLERSIMEEVNSSTGYIVKTVGDGTTAMTKMAYQVFARLCEYEEQHPEIPRHTIINSFKEAIKNVQDAIKANSRDLTLGDVYKICMIATDGNKEVSSTIADIYNEYDAGVFIELGISNTEDHTIEAFDGMTINRGYPSPAFINTDRGVCEINNPRLYCFTDPVDDDLLIPFVGKIIFDNITGPITQHKEMIPTVIMAPSISRDMGDTLAQVEQLMYGFSDPSQKPPLCIITGFSLDLPFYQDLIMLTGAPSIKKYINKDIHDKAVENGDAPSMENISEFYGTCERIICDNLSTSFINPKEYYKTDENGNFILDEDGNKIIGGKYNELVNWLKAEIKHSEDNNVDIPTVNGLKRRLHSLESNYVKYSIGGIASSDRDAVKDLAEDAVLSCRSAANNGVGYGANFEGLIASSKCISNSIIDGKTGIELDMYKIIYGAFREVVLTLYKSVLGNGAEEELEASMKIHFQPINLRDLDYKGDVLCSIETDIAILEAISRIETMIFNTTQCLLFRPTDNVYLSDEEIDKMK</sequence>
<dbReference type="InterPro" id="IPR002423">
    <property type="entry name" value="Cpn60/GroEL/TCP-1"/>
</dbReference>
<evidence type="ECO:0000256" key="1">
    <source>
        <dbReference type="ARBA" id="ARBA00006607"/>
    </source>
</evidence>
<dbReference type="InterPro" id="IPR017998">
    <property type="entry name" value="Chaperone_TCP-1"/>
</dbReference>
<keyword evidence="5" id="KW-0143">Chaperone</keyword>
<dbReference type="GO" id="GO:0140662">
    <property type="term" value="F:ATP-dependent protein folding chaperone"/>
    <property type="evidence" value="ECO:0007669"/>
    <property type="project" value="InterPro"/>
</dbReference>
<keyword evidence="6" id="KW-0346">Stress response</keyword>
<dbReference type="PRINTS" id="PR00304">
    <property type="entry name" value="TCOMPLEXTCP1"/>
</dbReference>
<evidence type="ECO:0000256" key="3">
    <source>
        <dbReference type="ARBA" id="ARBA00022741"/>
    </source>
</evidence>
<accession>A0A8S5UF87</accession>
<keyword evidence="3" id="KW-0547">Nucleotide-binding</keyword>
<dbReference type="GO" id="GO:0005524">
    <property type="term" value="F:ATP binding"/>
    <property type="evidence" value="ECO:0007669"/>
    <property type="project" value="UniProtKB-KW"/>
</dbReference>
<dbReference type="Gene3D" id="3.50.7.10">
    <property type="entry name" value="GroEL"/>
    <property type="match status" value="1"/>
</dbReference>
<dbReference type="PANTHER" id="PTHR45633">
    <property type="entry name" value="60 KDA HEAT SHOCK PROTEIN, MITOCHONDRIAL"/>
    <property type="match status" value="1"/>
</dbReference>
<dbReference type="InterPro" id="IPR001844">
    <property type="entry name" value="Cpn60/GroEL"/>
</dbReference>
<dbReference type="EMBL" id="BK016080">
    <property type="protein sequence ID" value="DAF93066.1"/>
    <property type="molecule type" value="Genomic_DNA"/>
</dbReference>
<comment type="similarity">
    <text evidence="2">Belongs to the TCP-1 chaperonin family.</text>
</comment>
<proteinExistence type="inferred from homology"/>
<evidence type="ECO:0000256" key="5">
    <source>
        <dbReference type="ARBA" id="ARBA00023186"/>
    </source>
</evidence>
<dbReference type="Pfam" id="PF00118">
    <property type="entry name" value="Cpn60_TCP1"/>
    <property type="match status" value="1"/>
</dbReference>
<dbReference type="InterPro" id="IPR027409">
    <property type="entry name" value="GroEL-like_apical_dom_sf"/>
</dbReference>
<evidence type="ECO:0000313" key="6">
    <source>
        <dbReference type="EMBL" id="DAF93066.1"/>
    </source>
</evidence>
<evidence type="ECO:0000256" key="4">
    <source>
        <dbReference type="ARBA" id="ARBA00022840"/>
    </source>
</evidence>
<organism evidence="6">
    <name type="scientific">Myoviridae sp. ctcyQ27</name>
    <dbReference type="NCBI Taxonomy" id="2825139"/>
    <lineage>
        <taxon>Viruses</taxon>
        <taxon>Duplodnaviria</taxon>
        <taxon>Heunggongvirae</taxon>
        <taxon>Uroviricota</taxon>
        <taxon>Caudoviricetes</taxon>
    </lineage>
</organism>
<reference evidence="6" key="1">
    <citation type="journal article" date="2021" name="Proc. Natl. Acad. Sci. U.S.A.">
        <title>A Catalog of Tens of Thousands of Viruses from Human Metagenomes Reveals Hidden Associations with Chronic Diseases.</title>
        <authorList>
            <person name="Tisza M.J."/>
            <person name="Buck C.B."/>
        </authorList>
    </citation>
    <scope>NUCLEOTIDE SEQUENCE</scope>
    <source>
        <strain evidence="6">CtcyQ27</strain>
    </source>
</reference>
<dbReference type="InterPro" id="IPR027413">
    <property type="entry name" value="GROEL-like_equatorial_sf"/>
</dbReference>
<dbReference type="GO" id="GO:0042026">
    <property type="term" value="P:protein refolding"/>
    <property type="evidence" value="ECO:0007669"/>
    <property type="project" value="InterPro"/>
</dbReference>
<comment type="similarity">
    <text evidence="1">Belongs to the chaperonin (HSP60) family.</text>
</comment>
<evidence type="ECO:0000256" key="2">
    <source>
        <dbReference type="ARBA" id="ARBA00008020"/>
    </source>
</evidence>
<name>A0A8S5UF87_9CAUD</name>
<keyword evidence="4" id="KW-0067">ATP-binding</keyword>
<dbReference type="SUPFAM" id="SSF48592">
    <property type="entry name" value="GroEL equatorial domain-like"/>
    <property type="match status" value="1"/>
</dbReference>